<reference evidence="1" key="2">
    <citation type="submission" date="2025-08" db="UniProtKB">
        <authorList>
            <consortium name="Ensembl"/>
        </authorList>
    </citation>
    <scope>IDENTIFICATION</scope>
</reference>
<protein>
    <submittedName>
        <fullName evidence="1">Uncharacterized protein</fullName>
    </submittedName>
</protein>
<keyword evidence="2" id="KW-1185">Reference proteome</keyword>
<evidence type="ECO:0000313" key="1">
    <source>
        <dbReference type="Ensembl" id="ENSCJAP00000087591.1"/>
    </source>
</evidence>
<name>A0A8I3W6J4_CALJA</name>
<organism evidence="1 2">
    <name type="scientific">Callithrix jacchus</name>
    <name type="common">White-tufted-ear marmoset</name>
    <name type="synonym">Simia Jacchus</name>
    <dbReference type="NCBI Taxonomy" id="9483"/>
    <lineage>
        <taxon>Eukaryota</taxon>
        <taxon>Metazoa</taxon>
        <taxon>Chordata</taxon>
        <taxon>Craniata</taxon>
        <taxon>Vertebrata</taxon>
        <taxon>Euteleostomi</taxon>
        <taxon>Mammalia</taxon>
        <taxon>Eutheria</taxon>
        <taxon>Euarchontoglires</taxon>
        <taxon>Primates</taxon>
        <taxon>Haplorrhini</taxon>
        <taxon>Platyrrhini</taxon>
        <taxon>Cebidae</taxon>
        <taxon>Callitrichinae</taxon>
        <taxon>Callithrix</taxon>
        <taxon>Callithrix</taxon>
    </lineage>
</organism>
<reference evidence="1" key="3">
    <citation type="submission" date="2025-09" db="UniProtKB">
        <authorList>
            <consortium name="Ensembl"/>
        </authorList>
    </citation>
    <scope>IDENTIFICATION</scope>
</reference>
<dbReference type="PANTHER" id="PTHR12138">
    <property type="entry name" value="PRIMATE-EXPANDED PROTEIN FAMILY"/>
    <property type="match status" value="1"/>
</dbReference>
<accession>A0A8I3W6J4</accession>
<evidence type="ECO:0000313" key="2">
    <source>
        <dbReference type="Proteomes" id="UP000008225"/>
    </source>
</evidence>
<reference evidence="1 2" key="1">
    <citation type="submission" date="2009-03" db="EMBL/GenBank/DDBJ databases">
        <authorList>
            <person name="Warren W."/>
            <person name="Ye L."/>
            <person name="Minx P."/>
            <person name="Worley K."/>
            <person name="Gibbs R."/>
            <person name="Wilson R.K."/>
        </authorList>
    </citation>
    <scope>NUCLEOTIDE SEQUENCE [LARGE SCALE GENOMIC DNA]</scope>
</reference>
<dbReference type="Proteomes" id="UP000008225">
    <property type="component" value="Chromosome 7"/>
</dbReference>
<proteinExistence type="predicted"/>
<dbReference type="Ensembl" id="ENSCJAT00000129725.1">
    <property type="protein sequence ID" value="ENSCJAP00000087591.1"/>
    <property type="gene ID" value="ENSCJAG00000071014.1"/>
</dbReference>
<dbReference type="PANTHER" id="PTHR12138:SF135">
    <property type="entry name" value="SAM DOMAIN-CONTAINING PROTEIN"/>
    <property type="match status" value="1"/>
</dbReference>
<dbReference type="GeneTree" id="ENSGT01120000271815"/>
<sequence>MEVESRSKIEHSWRKNFSEDSVAVCTTLPPNLRVKKTEIRGSLKNKGMESCSVTRLECSGMISAQSNICLPGSSYSPASVSRVAGKTGVGHHAWLFFCIFLGEMGFYHVGQDDLNSLTSQSTHLGLPKC</sequence>
<dbReference type="AlphaFoldDB" id="A0A8I3W6J4"/>